<name>A0A4P9WDU4_9FUNG</name>
<dbReference type="AlphaFoldDB" id="A0A4P9WDU4"/>
<feature type="region of interest" description="Disordered" evidence="1">
    <location>
        <begin position="8"/>
        <end position="51"/>
    </location>
</feature>
<feature type="region of interest" description="Disordered" evidence="1">
    <location>
        <begin position="673"/>
        <end position="725"/>
    </location>
</feature>
<dbReference type="InterPro" id="IPR015403">
    <property type="entry name" value="Mon2/Sec7/BIG1-like_HDS"/>
</dbReference>
<dbReference type="Proteomes" id="UP000269721">
    <property type="component" value="Unassembled WGS sequence"/>
</dbReference>
<sequence>MEKLQLIANRGAGAGEGQRRSGETWRNSVDRGSSGDGLNAAAPPSGLAGSRGSVSFRSLEDLAQTTKSNPAVEKLVAEFQTQATLVAIDRIFTNTVNLSATAILHFFRCLCQVSMEEVGLDPAATGGASLNTGPPRMYLLQKIVEIAHYNMHRIRYEWTQIWRLLQPHFNAVACHPSPTVATFAVDSLRQLSMKFLEREELGHYSAQSEFLKSFEWIMKNNPNIAIRELILSSMAQMITARAKSIRSGWKSIFVVLAKAAQPGANQQAADEKLVQASFAIVQLVFRDHFAIVGSAGAVVDYVACLAEFALLEGSGPVYDEVVVGSIRLLQQCAKFLMRQAEEEAEGLVLLRRDSDAGVLAVEVKDGAEVVVSDPEAARPPMGPAATDPAPPSHVPCLLPTGIISEDHFFLRWFPILSALSRVAIDASSPAVRTRTLDALFDTLRDAGHLFDVRYWKKIHRSVLFPIFEDLREQHDPARSGKAGAAAKEASSAIWIHGLRLLMDLTTHFFDRLAAGGGGELISGVLDLAIRMLERKDERLATTGQICLHQFMQANVSRLGRADAWGLVTDAVENAFRVTTPAELLNCEYAPAGSGAVAGGGEDEKDEHGAAVVKLGIAAARRLAGDEAVTLETLDFEHVIIKCVTHLELVQSTRDICLTRLVDTGRGSLAAVVPPAKGEAQEGQSTATGLHPSSATTTTSNVSPLAPSPASPHPTPSPTTPSSASRSRLAVTLIPLPYRRRWLAALRDSYAVARAFNADQDLRLAIYRARLVPQMPHLVKQETVALATLLRVLFAVYRVQGDPDLDSPPIAASDAVDPDVLPLLVRETLDVFDRFVAFLADQNRNQRDVGLWSPVVVVIFRELIAMDWWAAKPNADSAPAALPRPPRCLGLKKHLPRYFRLGIRMMSVERPEVRAALQEFMEKVGDEFLGV</sequence>
<proteinExistence type="predicted"/>
<organism evidence="4 5">
    <name type="scientific">Blyttiomyces helicus</name>
    <dbReference type="NCBI Taxonomy" id="388810"/>
    <lineage>
        <taxon>Eukaryota</taxon>
        <taxon>Fungi</taxon>
        <taxon>Fungi incertae sedis</taxon>
        <taxon>Chytridiomycota</taxon>
        <taxon>Chytridiomycota incertae sedis</taxon>
        <taxon>Chytridiomycetes</taxon>
        <taxon>Chytridiomycetes incertae sedis</taxon>
        <taxon>Blyttiomyces</taxon>
    </lineage>
</organism>
<evidence type="ECO:0000256" key="1">
    <source>
        <dbReference type="SAM" id="MobiDB-lite"/>
    </source>
</evidence>
<gene>
    <name evidence="4" type="ORF">BDK51DRAFT_46256</name>
</gene>
<feature type="domain" description="Sec7/BIG1-like C-terminal" evidence="3">
    <location>
        <begin position="731"/>
        <end position="921"/>
    </location>
</feature>
<dbReference type="PANTHER" id="PTHR10663">
    <property type="entry name" value="GUANYL-NUCLEOTIDE EXCHANGE FACTOR"/>
    <property type="match status" value="1"/>
</dbReference>
<evidence type="ECO:0000259" key="3">
    <source>
        <dbReference type="Pfam" id="PF20252"/>
    </source>
</evidence>
<accession>A0A4P9WDU4</accession>
<feature type="domain" description="Mon2/Sec7/BIG1-like HDS" evidence="2">
    <location>
        <begin position="194"/>
        <end position="282"/>
    </location>
</feature>
<reference evidence="5" key="1">
    <citation type="journal article" date="2018" name="Nat. Microbiol.">
        <title>Leveraging single-cell genomics to expand the fungal tree of life.</title>
        <authorList>
            <person name="Ahrendt S.R."/>
            <person name="Quandt C.A."/>
            <person name="Ciobanu D."/>
            <person name="Clum A."/>
            <person name="Salamov A."/>
            <person name="Andreopoulos B."/>
            <person name="Cheng J.F."/>
            <person name="Woyke T."/>
            <person name="Pelin A."/>
            <person name="Henrissat B."/>
            <person name="Reynolds N.K."/>
            <person name="Benny G.L."/>
            <person name="Smith M.E."/>
            <person name="James T.Y."/>
            <person name="Grigoriev I.V."/>
        </authorList>
    </citation>
    <scope>NUCLEOTIDE SEQUENCE [LARGE SCALE GENOMIC DNA]</scope>
</reference>
<dbReference type="InterPro" id="IPR046455">
    <property type="entry name" value="Sec7/BIG1-like_C"/>
</dbReference>
<evidence type="ECO:0000313" key="4">
    <source>
        <dbReference type="EMBL" id="RKO90879.1"/>
    </source>
</evidence>
<protein>
    <submittedName>
        <fullName evidence="4">Uncharacterized protein</fullName>
    </submittedName>
</protein>
<dbReference type="Pfam" id="PF09324">
    <property type="entry name" value="Sec7-like_HDS"/>
    <property type="match status" value="1"/>
</dbReference>
<dbReference type="EMBL" id="KZ995335">
    <property type="protein sequence ID" value="RKO90879.1"/>
    <property type="molecule type" value="Genomic_DNA"/>
</dbReference>
<feature type="compositionally biased region" description="Polar residues" evidence="1">
    <location>
        <begin position="681"/>
        <end position="701"/>
    </location>
</feature>
<dbReference type="OrthoDB" id="18431at2759"/>
<evidence type="ECO:0000313" key="5">
    <source>
        <dbReference type="Proteomes" id="UP000269721"/>
    </source>
</evidence>
<keyword evidence="5" id="KW-1185">Reference proteome</keyword>
<dbReference type="PANTHER" id="PTHR10663:SF375">
    <property type="entry name" value="LD29171P"/>
    <property type="match status" value="1"/>
</dbReference>
<feature type="compositionally biased region" description="Pro residues" evidence="1">
    <location>
        <begin position="705"/>
        <end position="718"/>
    </location>
</feature>
<dbReference type="Pfam" id="PF20252">
    <property type="entry name" value="BIG2_C"/>
    <property type="match status" value="1"/>
</dbReference>
<evidence type="ECO:0000259" key="2">
    <source>
        <dbReference type="Pfam" id="PF09324"/>
    </source>
</evidence>